<protein>
    <submittedName>
        <fullName evidence="2">Uncharacterized protein</fullName>
    </submittedName>
</protein>
<dbReference type="InterPro" id="IPR036378">
    <property type="entry name" value="FAS1_dom_sf"/>
</dbReference>
<dbReference type="OrthoDB" id="1937685at2759"/>
<reference evidence="2 3" key="1">
    <citation type="submission" date="2017-09" db="EMBL/GenBank/DDBJ databases">
        <title>WGS assembly of Aquilegia coerulea Goldsmith.</title>
        <authorList>
            <person name="Hodges S."/>
            <person name="Kramer E."/>
            <person name="Nordborg M."/>
            <person name="Tomkins J."/>
            <person name="Borevitz J."/>
            <person name="Derieg N."/>
            <person name="Yan J."/>
            <person name="Mihaltcheva S."/>
            <person name="Hayes R.D."/>
            <person name="Rokhsar D."/>
        </authorList>
    </citation>
    <scope>NUCLEOTIDE SEQUENCE [LARGE SCALE GENOMIC DNA]</scope>
    <source>
        <strain evidence="3">cv. Goldsmith</strain>
    </source>
</reference>
<dbReference type="AlphaFoldDB" id="A0A2G5ESZ9"/>
<dbReference type="PANTHER" id="PTHR33985">
    <property type="entry name" value="OS02G0491300 PROTEIN-RELATED"/>
    <property type="match status" value="1"/>
</dbReference>
<gene>
    <name evidence="2" type="ORF">AQUCO_00400021v1</name>
    <name evidence="1" type="ORF">AQUCO_01100063v1</name>
</gene>
<sequence>MEFQNENSKQCSLFLDLKVTISLVTPLDLFALDMTAPASLYVSSLRYHVVLRRLSVSDLRSLRSGTTLQTLLPKQEVTINKESLPESDVITVDGVGVVFSSQHCRSWIERNS</sequence>
<dbReference type="EMBL" id="KZ305028">
    <property type="protein sequence ID" value="PIA50982.1"/>
    <property type="molecule type" value="Genomic_DNA"/>
</dbReference>
<dbReference type="EMBL" id="KZ305021">
    <property type="protein sequence ID" value="PIA58876.1"/>
    <property type="molecule type" value="Genomic_DNA"/>
</dbReference>
<accession>A0A2G5ESZ9</accession>
<evidence type="ECO:0000313" key="2">
    <source>
        <dbReference type="EMBL" id="PIA58876.1"/>
    </source>
</evidence>
<dbReference type="PANTHER" id="PTHR33985:SF15">
    <property type="entry name" value="FASCICLIN-LIKE ARABINOGALACTAN PROTEIN 19"/>
    <property type="match status" value="1"/>
</dbReference>
<evidence type="ECO:0000313" key="3">
    <source>
        <dbReference type="Proteomes" id="UP000230069"/>
    </source>
</evidence>
<keyword evidence="3" id="KW-1185">Reference proteome</keyword>
<evidence type="ECO:0000313" key="1">
    <source>
        <dbReference type="EMBL" id="PIA50982.1"/>
    </source>
</evidence>
<proteinExistence type="predicted"/>
<dbReference type="SUPFAM" id="SSF82153">
    <property type="entry name" value="FAS1 domain"/>
    <property type="match status" value="1"/>
</dbReference>
<organism evidence="2 3">
    <name type="scientific">Aquilegia coerulea</name>
    <name type="common">Rocky mountain columbine</name>
    <dbReference type="NCBI Taxonomy" id="218851"/>
    <lineage>
        <taxon>Eukaryota</taxon>
        <taxon>Viridiplantae</taxon>
        <taxon>Streptophyta</taxon>
        <taxon>Embryophyta</taxon>
        <taxon>Tracheophyta</taxon>
        <taxon>Spermatophyta</taxon>
        <taxon>Magnoliopsida</taxon>
        <taxon>Ranunculales</taxon>
        <taxon>Ranunculaceae</taxon>
        <taxon>Thalictroideae</taxon>
        <taxon>Aquilegia</taxon>
    </lineage>
</organism>
<dbReference type="InterPro" id="IPR052806">
    <property type="entry name" value="Fasciclin-like_AGP"/>
</dbReference>
<dbReference type="Proteomes" id="UP000230069">
    <property type="component" value="Unassembled WGS sequence"/>
</dbReference>
<name>A0A2G5ESZ9_AQUCA</name>